<organism evidence="1 2">
    <name type="scientific">Coemansia aciculifera</name>
    <dbReference type="NCBI Taxonomy" id="417176"/>
    <lineage>
        <taxon>Eukaryota</taxon>
        <taxon>Fungi</taxon>
        <taxon>Fungi incertae sedis</taxon>
        <taxon>Zoopagomycota</taxon>
        <taxon>Kickxellomycotina</taxon>
        <taxon>Kickxellomycetes</taxon>
        <taxon>Kickxellales</taxon>
        <taxon>Kickxellaceae</taxon>
        <taxon>Coemansia</taxon>
    </lineage>
</organism>
<sequence>MFSVNSFIKLCFVVGLPVMVAMLLAMAIQVLVLGTQAHQDSCKARVKAATNPDTSTHPTPYYLGFFHLYPNAGGGGERVLWTMIKAIQDKYPYIVSVIYSGDSLTRDQLLRNVEDRFGLSINPETIYVVELSRRWWVSYKFPRLTLVMQSLGSVVLASQAINAFCPDVFVETVGFAFTYPLVSLLSKRIPIVAYTHYPAISSDMQTMVSSRETGFNNADDIARSAVMSALKSAYYRVFAIAYSFAGSFASSIMTNSSWTQNHIVNLFGNPKMTRVVYPPCDTGVLVEFPLAPRSPIIVSLAQFRPEKNHRLQVEAFARMLDAHPELVMPATANVKAVESAESLLTRCKQRVVEYPVLVMIGGARNIEDEARAEELRQLAGRLGVERQVLVIVNAPWSGDGGVLDWLRSAKVGVHTMRDEHFGINIVEMMAAGLLTIAHDSAGPKLDIIVPAIRAPWDDKVPEGAAGFVATSVDDFAGAMAMALTADDRLANGVQSAARSVVTSKFSEDAFKSAFYRRFGPVVKWLDNQRSDVDDDET</sequence>
<keyword evidence="1" id="KW-0328">Glycosyltransferase</keyword>
<protein>
    <submittedName>
        <fullName evidence="1">Asparagine-linked glycosylation protein</fullName>
        <ecNumber evidence="1">2.4.1.131</ecNumber>
    </submittedName>
</protein>
<dbReference type="EMBL" id="JANBVB010000362">
    <property type="protein sequence ID" value="KAJ2894841.1"/>
    <property type="molecule type" value="Genomic_DNA"/>
</dbReference>
<evidence type="ECO:0000313" key="1">
    <source>
        <dbReference type="EMBL" id="KAJ2894841.1"/>
    </source>
</evidence>
<keyword evidence="2" id="KW-1185">Reference proteome</keyword>
<evidence type="ECO:0000313" key="2">
    <source>
        <dbReference type="Proteomes" id="UP001139981"/>
    </source>
</evidence>
<keyword evidence="1" id="KW-0808">Transferase</keyword>
<gene>
    <name evidence="1" type="primary">ALG11</name>
    <name evidence="1" type="ORF">IWW38_002460</name>
</gene>
<reference evidence="1" key="1">
    <citation type="submission" date="2022-07" db="EMBL/GenBank/DDBJ databases">
        <title>Phylogenomic reconstructions and comparative analyses of Kickxellomycotina fungi.</title>
        <authorList>
            <person name="Reynolds N.K."/>
            <person name="Stajich J.E."/>
            <person name="Barry K."/>
            <person name="Grigoriev I.V."/>
            <person name="Crous P."/>
            <person name="Smith M.E."/>
        </authorList>
    </citation>
    <scope>NUCLEOTIDE SEQUENCE</scope>
    <source>
        <strain evidence="1">CBS 190363</strain>
    </source>
</reference>
<proteinExistence type="predicted"/>
<name>A0ACC1M487_9FUNG</name>
<dbReference type="Proteomes" id="UP001139981">
    <property type="component" value="Unassembled WGS sequence"/>
</dbReference>
<comment type="caution">
    <text evidence="1">The sequence shown here is derived from an EMBL/GenBank/DDBJ whole genome shotgun (WGS) entry which is preliminary data.</text>
</comment>
<dbReference type="EC" id="2.4.1.131" evidence="1"/>
<accession>A0ACC1M487</accession>